<sequence length="106" mass="11461">MTTELSRAVDRLLNHVSHWTPPRWAASAASGAGTRADVMYALLQRLADLAADTEGQPHRVVPRLDNLLGLPDQLRVIVTDLVVANPDEATLATATHLVNETNTSID</sequence>
<dbReference type="Proteomes" id="UP000653674">
    <property type="component" value="Unassembled WGS sequence"/>
</dbReference>
<protein>
    <submittedName>
        <fullName evidence="1">Uncharacterized protein</fullName>
    </submittedName>
</protein>
<dbReference type="EMBL" id="BONU01000005">
    <property type="protein sequence ID" value="GIG72754.1"/>
    <property type="molecule type" value="Genomic_DNA"/>
</dbReference>
<dbReference type="AlphaFoldDB" id="A0A8J3PL19"/>
<keyword evidence="2" id="KW-1185">Reference proteome</keyword>
<comment type="caution">
    <text evidence="1">The sequence shown here is derived from an EMBL/GenBank/DDBJ whole genome shotgun (WGS) entry which is preliminary data.</text>
</comment>
<name>A0A8J3PL19_9ACTN</name>
<organism evidence="1 2">
    <name type="scientific">Planosporangium flavigriseum</name>
    <dbReference type="NCBI Taxonomy" id="373681"/>
    <lineage>
        <taxon>Bacteria</taxon>
        <taxon>Bacillati</taxon>
        <taxon>Actinomycetota</taxon>
        <taxon>Actinomycetes</taxon>
        <taxon>Micromonosporales</taxon>
        <taxon>Micromonosporaceae</taxon>
        <taxon>Planosporangium</taxon>
    </lineage>
</organism>
<proteinExistence type="predicted"/>
<dbReference type="RefSeq" id="WP_168075704.1">
    <property type="nucleotide sequence ID" value="NZ_BAAAQJ010000019.1"/>
</dbReference>
<accession>A0A8J3PL19</accession>
<evidence type="ECO:0000313" key="1">
    <source>
        <dbReference type="EMBL" id="GIG72754.1"/>
    </source>
</evidence>
<gene>
    <name evidence="1" type="ORF">Pfl04_11580</name>
</gene>
<evidence type="ECO:0000313" key="2">
    <source>
        <dbReference type="Proteomes" id="UP000653674"/>
    </source>
</evidence>
<reference evidence="1" key="1">
    <citation type="submission" date="2021-01" db="EMBL/GenBank/DDBJ databases">
        <title>Whole genome shotgun sequence of Planosporangium flavigriseum NBRC 105377.</title>
        <authorList>
            <person name="Komaki H."/>
            <person name="Tamura T."/>
        </authorList>
    </citation>
    <scope>NUCLEOTIDE SEQUENCE</scope>
    <source>
        <strain evidence="1">NBRC 105377</strain>
    </source>
</reference>